<dbReference type="Gene3D" id="3.30.360.10">
    <property type="entry name" value="Dihydrodipicolinate Reductase, domain 2"/>
    <property type="match status" value="1"/>
</dbReference>
<protein>
    <submittedName>
        <fullName evidence="5">Oxidoreductase</fullName>
    </submittedName>
</protein>
<dbReference type="Pfam" id="PF01408">
    <property type="entry name" value="GFO_IDH_MocA"/>
    <property type="match status" value="1"/>
</dbReference>
<gene>
    <name evidence="5" type="ORF">I8J29_32260</name>
</gene>
<dbReference type="InterPro" id="IPR036291">
    <property type="entry name" value="NAD(P)-bd_dom_sf"/>
</dbReference>
<dbReference type="Proteomes" id="UP000670947">
    <property type="component" value="Unassembled WGS sequence"/>
</dbReference>
<comment type="similarity">
    <text evidence="1">Belongs to the Gfo/Idh/MocA family.</text>
</comment>
<keyword evidence="2" id="KW-0560">Oxidoreductase</keyword>
<dbReference type="RefSeq" id="WP_208851377.1">
    <property type="nucleotide sequence ID" value="NZ_JAGGDJ010000079.1"/>
</dbReference>
<name>A0ABS3WL91_9BACL</name>
<evidence type="ECO:0000259" key="3">
    <source>
        <dbReference type="Pfam" id="PF01408"/>
    </source>
</evidence>
<accession>A0ABS3WL91</accession>
<dbReference type="NCBIfam" id="NF008607">
    <property type="entry name" value="PRK11579.1"/>
    <property type="match status" value="1"/>
</dbReference>
<dbReference type="InterPro" id="IPR051317">
    <property type="entry name" value="Gfo/Idh/MocA_oxidoreduct"/>
</dbReference>
<evidence type="ECO:0000259" key="4">
    <source>
        <dbReference type="Pfam" id="PF02894"/>
    </source>
</evidence>
<evidence type="ECO:0000313" key="6">
    <source>
        <dbReference type="Proteomes" id="UP000670947"/>
    </source>
</evidence>
<feature type="domain" description="Gfo/Idh/MocA-like oxidoreductase C-terminal" evidence="4">
    <location>
        <begin position="134"/>
        <end position="350"/>
    </location>
</feature>
<dbReference type="PANTHER" id="PTHR43708">
    <property type="entry name" value="CONSERVED EXPRESSED OXIDOREDUCTASE (EUROFUNG)"/>
    <property type="match status" value="1"/>
</dbReference>
<dbReference type="PANTHER" id="PTHR43708:SF5">
    <property type="entry name" value="CONSERVED EXPRESSED OXIDOREDUCTASE (EUROFUNG)-RELATED"/>
    <property type="match status" value="1"/>
</dbReference>
<feature type="domain" description="Gfo/Idh/MocA-like oxidoreductase N-terminal" evidence="3">
    <location>
        <begin position="5"/>
        <end position="122"/>
    </location>
</feature>
<dbReference type="SUPFAM" id="SSF55347">
    <property type="entry name" value="Glyceraldehyde-3-phosphate dehydrogenase-like, C-terminal domain"/>
    <property type="match status" value="1"/>
</dbReference>
<organism evidence="5 6">
    <name type="scientific">Paenibacillus artemisiicola</name>
    <dbReference type="NCBI Taxonomy" id="1172618"/>
    <lineage>
        <taxon>Bacteria</taxon>
        <taxon>Bacillati</taxon>
        <taxon>Bacillota</taxon>
        <taxon>Bacilli</taxon>
        <taxon>Bacillales</taxon>
        <taxon>Paenibacillaceae</taxon>
        <taxon>Paenibacillus</taxon>
    </lineage>
</organism>
<dbReference type="Pfam" id="PF02894">
    <property type="entry name" value="GFO_IDH_MocA_C"/>
    <property type="match status" value="1"/>
</dbReference>
<dbReference type="Gene3D" id="3.40.50.720">
    <property type="entry name" value="NAD(P)-binding Rossmann-like Domain"/>
    <property type="match status" value="1"/>
</dbReference>
<dbReference type="EMBL" id="JAGGDJ010000079">
    <property type="protein sequence ID" value="MBO7748856.1"/>
    <property type="molecule type" value="Genomic_DNA"/>
</dbReference>
<dbReference type="InterPro" id="IPR000683">
    <property type="entry name" value="Gfo/Idh/MocA-like_OxRdtase_N"/>
</dbReference>
<reference evidence="5 6" key="1">
    <citation type="submission" date="2021-03" db="EMBL/GenBank/DDBJ databases">
        <title>Paenibacillus artemisicola MWE-103 whole genome sequence.</title>
        <authorList>
            <person name="Ham Y.J."/>
        </authorList>
    </citation>
    <scope>NUCLEOTIDE SEQUENCE [LARGE SCALE GENOMIC DNA]</scope>
    <source>
        <strain evidence="5 6">MWE-103</strain>
    </source>
</reference>
<proteinExistence type="inferred from homology"/>
<dbReference type="InterPro" id="IPR004104">
    <property type="entry name" value="Gfo/Idh/MocA-like_OxRdtase_C"/>
</dbReference>
<keyword evidence="6" id="KW-1185">Reference proteome</keyword>
<dbReference type="SUPFAM" id="SSF51735">
    <property type="entry name" value="NAD(P)-binding Rossmann-fold domains"/>
    <property type="match status" value="1"/>
</dbReference>
<comment type="caution">
    <text evidence="5">The sequence shown here is derived from an EMBL/GenBank/DDBJ whole genome shotgun (WGS) entry which is preliminary data.</text>
</comment>
<sequence length="359" mass="39771">MSGAVRVGLVGYGFAGSVFHAPVITSVPGLELTKVVERRSAKSKARYPWVEVVHDAADLYADDAIDLVVVTTPSTDHFTFVRDALLAGKHVVVEKPFTPTAKEADELIRLAREQGKVLSVFHNRRFDGDFLTLRELLRQELLGELMEAEFRWDGFDPVLRSTNWREGSEPGTGVFYDLGVHLLDQALRLFGAPASIAGDVRMQRANATAHDYFDVVLQYDSGFKLRLKSSKFIREPLPRYALYGTKGAFVKYGIDPQEQALIGGAQPSAVRGWGKEPREQWGKLNTAVGGLRVEGVVETIPGSYMDYYRNVMEHINGQAELEVKPEEARLAIQLIELALQSSRDGRALPVPFAEASPIS</sequence>
<evidence type="ECO:0000313" key="5">
    <source>
        <dbReference type="EMBL" id="MBO7748856.1"/>
    </source>
</evidence>
<evidence type="ECO:0000256" key="2">
    <source>
        <dbReference type="ARBA" id="ARBA00023002"/>
    </source>
</evidence>
<evidence type="ECO:0000256" key="1">
    <source>
        <dbReference type="ARBA" id="ARBA00010928"/>
    </source>
</evidence>